<dbReference type="Pfam" id="PF12770">
    <property type="entry name" value="CHAT"/>
    <property type="match status" value="1"/>
</dbReference>
<dbReference type="AlphaFoldDB" id="A0A9P6HWP0"/>
<protein>
    <recommendedName>
        <fullName evidence="1">CHAT domain-containing protein</fullName>
    </recommendedName>
</protein>
<keyword evidence="3" id="KW-1185">Reference proteome</keyword>
<proteinExistence type="predicted"/>
<name>A0A9P6HWP0_9PEZI</name>
<dbReference type="Gene3D" id="1.25.40.10">
    <property type="entry name" value="Tetratricopeptide repeat domain"/>
    <property type="match status" value="1"/>
</dbReference>
<dbReference type="OrthoDB" id="9991317at2759"/>
<evidence type="ECO:0000313" key="2">
    <source>
        <dbReference type="EMBL" id="KAF9872607.1"/>
    </source>
</evidence>
<gene>
    <name evidence="2" type="ORF">CkaCkLH20_09786</name>
</gene>
<accession>A0A9P6HWP0</accession>
<evidence type="ECO:0000259" key="1">
    <source>
        <dbReference type="Pfam" id="PF12770"/>
    </source>
</evidence>
<dbReference type="EMBL" id="JAATWM020000036">
    <property type="protein sequence ID" value="KAF9872607.1"/>
    <property type="molecule type" value="Genomic_DNA"/>
</dbReference>
<evidence type="ECO:0000313" key="3">
    <source>
        <dbReference type="Proteomes" id="UP000781932"/>
    </source>
</evidence>
<dbReference type="Proteomes" id="UP000781932">
    <property type="component" value="Unassembled WGS sequence"/>
</dbReference>
<organism evidence="2 3">
    <name type="scientific">Colletotrichum karsti</name>
    <dbReference type="NCBI Taxonomy" id="1095194"/>
    <lineage>
        <taxon>Eukaryota</taxon>
        <taxon>Fungi</taxon>
        <taxon>Dikarya</taxon>
        <taxon>Ascomycota</taxon>
        <taxon>Pezizomycotina</taxon>
        <taxon>Sordariomycetes</taxon>
        <taxon>Hypocreomycetidae</taxon>
        <taxon>Glomerellales</taxon>
        <taxon>Glomerellaceae</taxon>
        <taxon>Colletotrichum</taxon>
        <taxon>Colletotrichum boninense species complex</taxon>
    </lineage>
</organism>
<dbReference type="RefSeq" id="XP_038742068.1">
    <property type="nucleotide sequence ID" value="XM_038892501.1"/>
</dbReference>
<dbReference type="InterPro" id="IPR011990">
    <property type="entry name" value="TPR-like_helical_dom_sf"/>
</dbReference>
<comment type="caution">
    <text evidence="2">The sequence shown here is derived from an EMBL/GenBank/DDBJ whole genome shotgun (WGS) entry which is preliminary data.</text>
</comment>
<dbReference type="GeneID" id="62165575"/>
<dbReference type="InterPro" id="IPR024983">
    <property type="entry name" value="CHAT_dom"/>
</dbReference>
<reference evidence="2" key="2">
    <citation type="submission" date="2020-11" db="EMBL/GenBank/DDBJ databases">
        <title>Whole genome sequencing of Colletotrichum sp.</title>
        <authorList>
            <person name="Li H."/>
        </authorList>
    </citation>
    <scope>NUCLEOTIDE SEQUENCE</scope>
    <source>
        <strain evidence="2">CkLH20</strain>
    </source>
</reference>
<sequence>MQNPGASGPSPAIREALLMSMSNVREAIAQNNQSHKHPDPSIGGPTIDNDLRIAIQLNHGIATGCPDHAKADMWYLQSDMFFVKFRRSDDKKALEEAIVAIERAMKELVRSVNKESLTGKIYHLHARLLHWRFGWTRSLDDLNKGRTSGQRAYDTMPSNHPERLGLVDLLATILYEMYQATCDPDLLKRSISLTKETVEMGQEGDSAWCIATNLLASRLQAEYDRSQAVSFLNESIRQATLVLELTPSDDPELWVRRKNLGGKFLARYVGDKHAADLDLAITLNYEAREVCNSESEVHDVNLGLATLLHNRYDLTGDIADLELAIDLTEKAIGQMTDKDPHRPSYQFNLANKYWAKYEAHNGLEKTRVPTDLLDDTTKLVDFLMIGQEERLQRANISDLDKSIEFYRKAVDGLPENHLHTARFAMYTGRAYENRHCRSAELKDSDDAVFFYEKAWHASGSHLLERITGAREAAKFYTFAYPRDLEKASECLTSAVEMLPMISPRSIDDEDRQHTLRNFAGLASAAAAVALEAGREPSKALNLLEIGRGVMANLVLQLRTDTSELKQLHPQLASEFEQLRKELNPNTSESAKKLPLLTEDKRRADAEQRFRVLVQAIREKDGFEFFLLPPPVDELKSAVGDGSMVILNVSQLRCDAFLITSDGLKVLSLPRLTYEDAEKHAANLAKSPTACSSQLLEWLWDVAAGPVLNALGLRDSPGEKWPRIWWVPTGPLVHLPLHAAGYHDDGSKDTVLDRAMSSYCTSATSFSYSRRHDVEDGVRDQPGHALLVPMKKTPGMEDLKFATQEVDKVSQICESIGLDVVRPEVPKQEAVLESLRSCRIFHFAGHGQTNSKDPSQSSLHLNDKPLSVGDLRNSHLPQNSLFLAYLSACSTGANRADGLVDEGIHLISGFQLAGFRHVIGTLWQVSDRHCVPVAAEIYETLLHGQAGDEAVCKSLHRALRSLRSTLIKRDEGGKQTSSVTRTDRYAVCKDYGAPVGGAKETAYKFYWVPYVHFGP</sequence>
<feature type="domain" description="CHAT" evidence="1">
    <location>
        <begin position="694"/>
        <end position="1013"/>
    </location>
</feature>
<reference evidence="2" key="1">
    <citation type="submission" date="2020-03" db="EMBL/GenBank/DDBJ databases">
        <authorList>
            <person name="He L."/>
        </authorList>
    </citation>
    <scope>NUCLEOTIDE SEQUENCE</scope>
    <source>
        <strain evidence="2">CkLH20</strain>
    </source>
</reference>